<organism evidence="1 2">
    <name type="scientific">Plakobranchus ocellatus</name>
    <dbReference type="NCBI Taxonomy" id="259542"/>
    <lineage>
        <taxon>Eukaryota</taxon>
        <taxon>Metazoa</taxon>
        <taxon>Spiralia</taxon>
        <taxon>Lophotrochozoa</taxon>
        <taxon>Mollusca</taxon>
        <taxon>Gastropoda</taxon>
        <taxon>Heterobranchia</taxon>
        <taxon>Euthyneura</taxon>
        <taxon>Panpulmonata</taxon>
        <taxon>Sacoglossa</taxon>
        <taxon>Placobranchoidea</taxon>
        <taxon>Plakobranchidae</taxon>
        <taxon>Plakobranchus</taxon>
    </lineage>
</organism>
<evidence type="ECO:0000313" key="2">
    <source>
        <dbReference type="Proteomes" id="UP000735302"/>
    </source>
</evidence>
<proteinExistence type="predicted"/>
<evidence type="ECO:0000313" key="1">
    <source>
        <dbReference type="EMBL" id="GFO49375.1"/>
    </source>
</evidence>
<dbReference type="EMBL" id="BLXT01008476">
    <property type="protein sequence ID" value="GFO49375.1"/>
    <property type="molecule type" value="Genomic_DNA"/>
</dbReference>
<name>A0AAV4DYV6_9GAST</name>
<keyword evidence="2" id="KW-1185">Reference proteome</keyword>
<reference evidence="1 2" key="1">
    <citation type="journal article" date="2021" name="Elife">
        <title>Chloroplast acquisition without the gene transfer in kleptoplastic sea slugs, Plakobranchus ocellatus.</title>
        <authorList>
            <person name="Maeda T."/>
            <person name="Takahashi S."/>
            <person name="Yoshida T."/>
            <person name="Shimamura S."/>
            <person name="Takaki Y."/>
            <person name="Nagai Y."/>
            <person name="Toyoda A."/>
            <person name="Suzuki Y."/>
            <person name="Arimoto A."/>
            <person name="Ishii H."/>
            <person name="Satoh N."/>
            <person name="Nishiyama T."/>
            <person name="Hasebe M."/>
            <person name="Maruyama T."/>
            <person name="Minagawa J."/>
            <person name="Obokata J."/>
            <person name="Shigenobu S."/>
        </authorList>
    </citation>
    <scope>NUCLEOTIDE SEQUENCE [LARGE SCALE GENOMIC DNA]</scope>
</reference>
<dbReference type="AlphaFoldDB" id="A0AAV4DYV6"/>
<accession>A0AAV4DYV6</accession>
<sequence length="126" mass="15075">MRNMKKIYDFNDFQTSVKKAKSEMKAIQINGFQEWKSGIGPYALKKMKNRPYLDKMVHVKFMRGSQMIHFKNSYDNDFKTANFLKSSFKLKEEPTKFKECGLRKAFFIVTFWVLKFQKKKRCIASM</sequence>
<protein>
    <submittedName>
        <fullName evidence="1">Uncharacterized protein</fullName>
    </submittedName>
</protein>
<dbReference type="Proteomes" id="UP000735302">
    <property type="component" value="Unassembled WGS sequence"/>
</dbReference>
<gene>
    <name evidence="1" type="ORF">PoB_007588000</name>
</gene>
<comment type="caution">
    <text evidence="1">The sequence shown here is derived from an EMBL/GenBank/DDBJ whole genome shotgun (WGS) entry which is preliminary data.</text>
</comment>